<evidence type="ECO:0000313" key="1">
    <source>
        <dbReference type="EMBL" id="KAF5175736.1"/>
    </source>
</evidence>
<proteinExistence type="predicted"/>
<organism evidence="1 2">
    <name type="scientific">Thalictrum thalictroides</name>
    <name type="common">Rue-anemone</name>
    <name type="synonym">Anemone thalictroides</name>
    <dbReference type="NCBI Taxonomy" id="46969"/>
    <lineage>
        <taxon>Eukaryota</taxon>
        <taxon>Viridiplantae</taxon>
        <taxon>Streptophyta</taxon>
        <taxon>Embryophyta</taxon>
        <taxon>Tracheophyta</taxon>
        <taxon>Spermatophyta</taxon>
        <taxon>Magnoliopsida</taxon>
        <taxon>Ranunculales</taxon>
        <taxon>Ranunculaceae</taxon>
        <taxon>Thalictroideae</taxon>
        <taxon>Thalictrum</taxon>
    </lineage>
</organism>
<dbReference type="AlphaFoldDB" id="A0A7J6UT47"/>
<dbReference type="EMBL" id="JABWDY010043658">
    <property type="protein sequence ID" value="KAF5175736.1"/>
    <property type="molecule type" value="Genomic_DNA"/>
</dbReference>
<sequence>MLETYRKELMKMDPEDVTEIQTGPDDRFQCFFWMYGLSVRTYKAHLRPVVIVDGTFLK</sequence>
<evidence type="ECO:0000313" key="2">
    <source>
        <dbReference type="Proteomes" id="UP000554482"/>
    </source>
</evidence>
<gene>
    <name evidence="1" type="ORF">FRX31_034677</name>
</gene>
<dbReference type="Proteomes" id="UP000554482">
    <property type="component" value="Unassembled WGS sequence"/>
</dbReference>
<feature type="non-terminal residue" evidence="1">
    <location>
        <position position="58"/>
    </location>
</feature>
<name>A0A7J6UT47_THATH</name>
<protein>
    <submittedName>
        <fullName evidence="1">Uncharacterized protein</fullName>
    </submittedName>
</protein>
<comment type="caution">
    <text evidence="1">The sequence shown here is derived from an EMBL/GenBank/DDBJ whole genome shotgun (WGS) entry which is preliminary data.</text>
</comment>
<keyword evidence="2" id="KW-1185">Reference proteome</keyword>
<reference evidence="1 2" key="1">
    <citation type="submission" date="2020-06" db="EMBL/GenBank/DDBJ databases">
        <title>Transcriptomic and genomic resources for Thalictrum thalictroides and T. hernandezii: Facilitating candidate gene discovery in an emerging model plant lineage.</title>
        <authorList>
            <person name="Arias T."/>
            <person name="Riano-Pachon D.M."/>
            <person name="Di Stilio V.S."/>
        </authorList>
    </citation>
    <scope>NUCLEOTIDE SEQUENCE [LARGE SCALE GENOMIC DNA]</scope>
    <source>
        <strain evidence="2">cv. WT478/WT964</strain>
        <tissue evidence="1">Leaves</tissue>
    </source>
</reference>
<accession>A0A7J6UT47</accession>
<dbReference type="OrthoDB" id="1913873at2759"/>